<reference evidence="11 12" key="1">
    <citation type="submission" date="2019-04" db="EMBL/GenBank/DDBJ databases">
        <title>Comparative genomics and transcriptomics to analyze fruiting body development in filamentous ascomycetes.</title>
        <authorList>
            <consortium name="DOE Joint Genome Institute"/>
            <person name="Lutkenhaus R."/>
            <person name="Traeger S."/>
            <person name="Breuer J."/>
            <person name="Kuo A."/>
            <person name="Lipzen A."/>
            <person name="Pangilinan J."/>
            <person name="Dilworth D."/>
            <person name="Sandor L."/>
            <person name="Poggeler S."/>
            <person name="Barry K."/>
            <person name="Grigoriev I.V."/>
            <person name="Nowrousian M."/>
        </authorList>
    </citation>
    <scope>NUCLEOTIDE SEQUENCE [LARGE SCALE GENOMIC DNA]</scope>
    <source>
        <strain evidence="11 12">CBS 389.68</strain>
    </source>
</reference>
<evidence type="ECO:0000256" key="7">
    <source>
        <dbReference type="ARBA" id="ARBA00022816"/>
    </source>
</evidence>
<dbReference type="PANTHER" id="PTHR28028">
    <property type="entry name" value="60S RIBOSOMAL SUBUNIT ASSEMBLY/EXPORT PROTEIN LOC1"/>
    <property type="match status" value="1"/>
</dbReference>
<feature type="compositionally biased region" description="Basic residues" evidence="10">
    <location>
        <begin position="44"/>
        <end position="57"/>
    </location>
</feature>
<sequence>MAPKPPTSKPKSSGPKSSGPKSSGPKSSGPKSSGPKSSSSAAAKKPKSKAVAHRKPSTHTPLGVTKAVPAHKRGQRPLNEHEVRELEKSLPVLNTVVPVSAAARRGKAGGRGKKGKTFIDDHDKNTLLRMVEKAAMGKEGEVESKLEKAVSTYPTGVDGWRYCRARANGDGVNRDG</sequence>
<dbReference type="GO" id="GO:0008298">
    <property type="term" value="P:intracellular mRNA localization"/>
    <property type="evidence" value="ECO:0007669"/>
    <property type="project" value="TreeGrafter"/>
</dbReference>
<evidence type="ECO:0000256" key="2">
    <source>
        <dbReference type="ARBA" id="ARBA00004604"/>
    </source>
</evidence>
<evidence type="ECO:0000256" key="3">
    <source>
        <dbReference type="ARBA" id="ARBA00008132"/>
    </source>
</evidence>
<dbReference type="GO" id="GO:0051028">
    <property type="term" value="P:mRNA transport"/>
    <property type="evidence" value="ECO:0007669"/>
    <property type="project" value="UniProtKB-KW"/>
</dbReference>
<comment type="function">
    <text evidence="1">Required for efficient assembly and nuclear export of the 60S ribosomal subunit.</text>
</comment>
<dbReference type="GO" id="GO:0005730">
    <property type="term" value="C:nucleolus"/>
    <property type="evidence" value="ECO:0007669"/>
    <property type="project" value="UniProtKB-SubCell"/>
</dbReference>
<comment type="subcellular location">
    <subcellularLocation>
        <location evidence="2">Nucleus</location>
        <location evidence="2">Nucleolus</location>
    </subcellularLocation>
</comment>
<dbReference type="EMBL" id="ML220114">
    <property type="protein sequence ID" value="TGZ82989.1"/>
    <property type="molecule type" value="Genomic_DNA"/>
</dbReference>
<comment type="similarity">
    <text evidence="3">Belongs to the LOC1 family.</text>
</comment>
<dbReference type="GO" id="GO:0003729">
    <property type="term" value="F:mRNA binding"/>
    <property type="evidence" value="ECO:0007669"/>
    <property type="project" value="InterPro"/>
</dbReference>
<protein>
    <submittedName>
        <fullName evidence="11">Uncharacterized protein</fullName>
    </submittedName>
</protein>
<dbReference type="InterPro" id="IPR037650">
    <property type="entry name" value="Loc1"/>
</dbReference>
<dbReference type="GO" id="GO:0030687">
    <property type="term" value="C:preribosome, large subunit precursor"/>
    <property type="evidence" value="ECO:0007669"/>
    <property type="project" value="TreeGrafter"/>
</dbReference>
<comment type="subunit">
    <text evidence="4">Component of the 66S pre-ribosomal particle.</text>
</comment>
<evidence type="ECO:0000313" key="12">
    <source>
        <dbReference type="Proteomes" id="UP000298138"/>
    </source>
</evidence>
<dbReference type="PANTHER" id="PTHR28028:SF1">
    <property type="entry name" value="60S RIBOSOMAL SUBUNIT ASSEMBLY_EXPORT PROTEIN LOC1"/>
    <property type="match status" value="1"/>
</dbReference>
<name>A0A4S2N1I0_9PEZI</name>
<evidence type="ECO:0000256" key="5">
    <source>
        <dbReference type="ARBA" id="ARBA00022448"/>
    </source>
</evidence>
<organism evidence="11 12">
    <name type="scientific">Ascodesmis nigricans</name>
    <dbReference type="NCBI Taxonomy" id="341454"/>
    <lineage>
        <taxon>Eukaryota</taxon>
        <taxon>Fungi</taxon>
        <taxon>Dikarya</taxon>
        <taxon>Ascomycota</taxon>
        <taxon>Pezizomycotina</taxon>
        <taxon>Pezizomycetes</taxon>
        <taxon>Pezizales</taxon>
        <taxon>Ascodesmidaceae</taxon>
        <taxon>Ascodesmis</taxon>
    </lineage>
</organism>
<keyword evidence="5" id="KW-0813">Transport</keyword>
<keyword evidence="12" id="KW-1185">Reference proteome</keyword>
<dbReference type="Proteomes" id="UP000298138">
    <property type="component" value="Unassembled WGS sequence"/>
</dbReference>
<keyword evidence="7" id="KW-0509">mRNA transport</keyword>
<dbReference type="AlphaFoldDB" id="A0A4S2N1I0"/>
<feature type="region of interest" description="Disordered" evidence="10">
    <location>
        <begin position="1"/>
        <end position="86"/>
    </location>
</feature>
<keyword evidence="6" id="KW-0690">Ribosome biogenesis</keyword>
<evidence type="ECO:0000256" key="8">
    <source>
        <dbReference type="ARBA" id="ARBA00023054"/>
    </source>
</evidence>
<evidence type="ECO:0000256" key="4">
    <source>
        <dbReference type="ARBA" id="ARBA00011339"/>
    </source>
</evidence>
<accession>A0A4S2N1I0</accession>
<proteinExistence type="inferred from homology"/>
<keyword evidence="9" id="KW-0539">Nucleus</keyword>
<feature type="compositionally biased region" description="Low complexity" evidence="10">
    <location>
        <begin position="9"/>
        <end position="43"/>
    </location>
</feature>
<dbReference type="GO" id="GO:0042273">
    <property type="term" value="P:ribosomal large subunit biogenesis"/>
    <property type="evidence" value="ECO:0007669"/>
    <property type="project" value="InterPro"/>
</dbReference>
<evidence type="ECO:0000256" key="1">
    <source>
        <dbReference type="ARBA" id="ARBA00001977"/>
    </source>
</evidence>
<dbReference type="InParanoid" id="A0A4S2N1I0"/>
<gene>
    <name evidence="11" type="ORF">EX30DRAFT_145956</name>
</gene>
<evidence type="ECO:0000256" key="9">
    <source>
        <dbReference type="ARBA" id="ARBA00023242"/>
    </source>
</evidence>
<evidence type="ECO:0000256" key="6">
    <source>
        <dbReference type="ARBA" id="ARBA00022517"/>
    </source>
</evidence>
<evidence type="ECO:0000313" key="11">
    <source>
        <dbReference type="EMBL" id="TGZ82989.1"/>
    </source>
</evidence>
<keyword evidence="8" id="KW-0175">Coiled coil</keyword>
<evidence type="ECO:0000256" key="10">
    <source>
        <dbReference type="SAM" id="MobiDB-lite"/>
    </source>
</evidence>